<accession>A0A4Q7M6X9</accession>
<protein>
    <submittedName>
        <fullName evidence="10">Putative PurR-regulated permease PerM</fullName>
    </submittedName>
</protein>
<feature type="transmembrane region" description="Helical" evidence="9">
    <location>
        <begin position="67"/>
        <end position="87"/>
    </location>
</feature>
<evidence type="ECO:0000313" key="11">
    <source>
        <dbReference type="Proteomes" id="UP000293852"/>
    </source>
</evidence>
<feature type="region of interest" description="Disordered" evidence="8">
    <location>
        <begin position="356"/>
        <end position="434"/>
    </location>
</feature>
<sequence length="434" mass="44924">MKVVFEPGNIWRTGLVVLALIALAATVMAVLDAGGSLLFTVFTAWFVSLAMEPAVSRLARRMPRAAATGLVMLAVVLFLGTFFTLFGNLVVQQISSLVQGIPGLIDQALDWSYEQFGVRYSLEDLLAQVQANAGSAATFATQIAGGIVAVIGSIAGAVGTFFIFALMLFYLSADGPRLRRWMASLFPPRAQEATLVVWDTMADKTGRYVGARLLLATVNAFCSAIVFGVIGLPSWLALALWTGILAQFIPAIGTYISIALPVLVGLLSPNPWLGVIVLGWGVLYQQVENLTIEPRISSRAVNVHPAVSFGSVILGSSMFGIAGALLAVPVVAMLLSLLELYRTRYELVPALAADAAAPDPGATRTSDGARAARAGAAGAPGAGAASGAGASRDRAAGPAHDGTGRLDRPEGSPGPDAPGTEPGATTPREPGPTG</sequence>
<feature type="compositionally biased region" description="Low complexity" evidence="8">
    <location>
        <begin position="356"/>
        <end position="377"/>
    </location>
</feature>
<evidence type="ECO:0000256" key="5">
    <source>
        <dbReference type="ARBA" id="ARBA00022692"/>
    </source>
</evidence>
<dbReference type="InterPro" id="IPR002549">
    <property type="entry name" value="AI-2E-like"/>
</dbReference>
<dbReference type="GO" id="GO:0005886">
    <property type="term" value="C:plasma membrane"/>
    <property type="evidence" value="ECO:0007669"/>
    <property type="project" value="UniProtKB-SubCell"/>
</dbReference>
<evidence type="ECO:0000256" key="2">
    <source>
        <dbReference type="ARBA" id="ARBA00009773"/>
    </source>
</evidence>
<keyword evidence="11" id="KW-1185">Reference proteome</keyword>
<evidence type="ECO:0000256" key="8">
    <source>
        <dbReference type="SAM" id="MobiDB-lite"/>
    </source>
</evidence>
<dbReference type="RefSeq" id="WP_242608005.1">
    <property type="nucleotide sequence ID" value="NZ_SGWX01000001.1"/>
</dbReference>
<feature type="transmembrane region" description="Helical" evidence="9">
    <location>
        <begin position="143"/>
        <end position="171"/>
    </location>
</feature>
<dbReference type="PANTHER" id="PTHR21716:SF53">
    <property type="entry name" value="PERMEASE PERM-RELATED"/>
    <property type="match status" value="1"/>
</dbReference>
<keyword evidence="5 9" id="KW-0812">Transmembrane</keyword>
<keyword evidence="3" id="KW-0813">Transport</keyword>
<feature type="transmembrane region" description="Helical" evidence="9">
    <location>
        <begin position="12"/>
        <end position="31"/>
    </location>
</feature>
<keyword evidence="6 9" id="KW-1133">Transmembrane helix</keyword>
<evidence type="ECO:0000256" key="6">
    <source>
        <dbReference type="ARBA" id="ARBA00022989"/>
    </source>
</evidence>
<feature type="transmembrane region" description="Helical" evidence="9">
    <location>
        <begin position="307"/>
        <end position="335"/>
    </location>
</feature>
<comment type="subcellular location">
    <subcellularLocation>
        <location evidence="1">Cell membrane</location>
        <topology evidence="1">Multi-pass membrane protein</topology>
    </subcellularLocation>
</comment>
<comment type="caution">
    <text evidence="10">The sequence shown here is derived from an EMBL/GenBank/DDBJ whole genome shotgun (WGS) entry which is preliminary data.</text>
</comment>
<evidence type="ECO:0000256" key="4">
    <source>
        <dbReference type="ARBA" id="ARBA00022475"/>
    </source>
</evidence>
<proteinExistence type="inferred from homology"/>
<evidence type="ECO:0000313" key="10">
    <source>
        <dbReference type="EMBL" id="RZS62837.1"/>
    </source>
</evidence>
<dbReference type="Pfam" id="PF01594">
    <property type="entry name" value="AI-2E_transport"/>
    <property type="match status" value="1"/>
</dbReference>
<organism evidence="10 11">
    <name type="scientific">Xylanimonas ulmi</name>
    <dbReference type="NCBI Taxonomy" id="228973"/>
    <lineage>
        <taxon>Bacteria</taxon>
        <taxon>Bacillati</taxon>
        <taxon>Actinomycetota</taxon>
        <taxon>Actinomycetes</taxon>
        <taxon>Micrococcales</taxon>
        <taxon>Promicromonosporaceae</taxon>
        <taxon>Xylanimonas</taxon>
    </lineage>
</organism>
<dbReference type="AlphaFoldDB" id="A0A4Q7M6X9"/>
<keyword evidence="4" id="KW-1003">Cell membrane</keyword>
<dbReference type="Proteomes" id="UP000293852">
    <property type="component" value="Unassembled WGS sequence"/>
</dbReference>
<feature type="transmembrane region" description="Helical" evidence="9">
    <location>
        <begin position="238"/>
        <end position="264"/>
    </location>
</feature>
<feature type="transmembrane region" description="Helical" evidence="9">
    <location>
        <begin position="213"/>
        <end position="232"/>
    </location>
</feature>
<comment type="similarity">
    <text evidence="2">Belongs to the autoinducer-2 exporter (AI-2E) (TC 2.A.86) family.</text>
</comment>
<reference evidence="10 11" key="1">
    <citation type="submission" date="2019-02" db="EMBL/GenBank/DDBJ databases">
        <title>Sequencing the genomes of 1000 actinobacteria strains.</title>
        <authorList>
            <person name="Klenk H.-P."/>
        </authorList>
    </citation>
    <scope>NUCLEOTIDE SEQUENCE [LARGE SCALE GENOMIC DNA]</scope>
    <source>
        <strain evidence="10 11">DSM 16932</strain>
    </source>
</reference>
<dbReference type="PANTHER" id="PTHR21716">
    <property type="entry name" value="TRANSMEMBRANE PROTEIN"/>
    <property type="match status" value="1"/>
</dbReference>
<evidence type="ECO:0000256" key="9">
    <source>
        <dbReference type="SAM" id="Phobius"/>
    </source>
</evidence>
<gene>
    <name evidence="10" type="ORF">EV386_3190</name>
</gene>
<evidence type="ECO:0000256" key="7">
    <source>
        <dbReference type="ARBA" id="ARBA00023136"/>
    </source>
</evidence>
<name>A0A4Q7M6X9_9MICO</name>
<evidence type="ECO:0000256" key="1">
    <source>
        <dbReference type="ARBA" id="ARBA00004651"/>
    </source>
</evidence>
<keyword evidence="7 9" id="KW-0472">Membrane</keyword>
<dbReference type="EMBL" id="SGWX01000001">
    <property type="protein sequence ID" value="RZS62837.1"/>
    <property type="molecule type" value="Genomic_DNA"/>
</dbReference>
<feature type="transmembrane region" description="Helical" evidence="9">
    <location>
        <begin position="271"/>
        <end position="287"/>
    </location>
</feature>
<evidence type="ECO:0000256" key="3">
    <source>
        <dbReference type="ARBA" id="ARBA00022448"/>
    </source>
</evidence>
<dbReference type="GO" id="GO:0055085">
    <property type="term" value="P:transmembrane transport"/>
    <property type="evidence" value="ECO:0007669"/>
    <property type="project" value="TreeGrafter"/>
</dbReference>